<dbReference type="PROSITE" id="PS00036">
    <property type="entry name" value="BZIP_BASIC"/>
    <property type="match status" value="1"/>
</dbReference>
<dbReference type="Proteomes" id="UP001303760">
    <property type="component" value="Unassembled WGS sequence"/>
</dbReference>
<dbReference type="EMBL" id="MU860038">
    <property type="protein sequence ID" value="KAK4240550.1"/>
    <property type="molecule type" value="Genomic_DNA"/>
</dbReference>
<dbReference type="PANTHER" id="PTHR24171:SF9">
    <property type="entry name" value="ANKYRIN REPEAT DOMAIN-CONTAINING PROTEIN 39"/>
    <property type="match status" value="1"/>
</dbReference>
<dbReference type="GO" id="GO:0003700">
    <property type="term" value="F:DNA-binding transcription factor activity"/>
    <property type="evidence" value="ECO:0007669"/>
    <property type="project" value="InterPro"/>
</dbReference>
<keyword evidence="2 3" id="KW-0040">ANK repeat</keyword>
<keyword evidence="1" id="KW-0677">Repeat</keyword>
<sequence length="372" mass="39907">MFVVPTTPLERRRTQNRIAQRRFREKQNRRKAAAGHQTEGGPGPDLPAQNYANRGSTTGPDSPEDQWWSAKPVVPISENIDAFAPTGHTSSTASPSCESSPIPNFFVSKGALLSSQGLLMGEIDFLSFDHALELPDDPINGPSNTTSGAPLLTPTSHRSASPVEPGHEIPEVSRDRQTGAAGSSMQTHAVPPDRGRESRGSSAGSQRTITAITEQPREAEDGLGGDHDRDETPWLGPLHMATVKGHDRIVRILLGHTADANERDGHGRTPMMHAVAGGFDDVLQTLLGHGARVADTDREGRSALHWAVAHRRESLLLRLLDHCRAQGLALLDRPDGSGKTPLHLAIDMGFEAGVLLLLEYGADPSSRAPCNG</sequence>
<dbReference type="PANTHER" id="PTHR24171">
    <property type="entry name" value="ANKYRIN REPEAT DOMAIN-CONTAINING PROTEIN 39-RELATED"/>
    <property type="match status" value="1"/>
</dbReference>
<dbReference type="PROSITE" id="PS50297">
    <property type="entry name" value="ANK_REP_REGION"/>
    <property type="match status" value="3"/>
</dbReference>
<feature type="repeat" description="ANK" evidence="3">
    <location>
        <begin position="266"/>
        <end position="298"/>
    </location>
</feature>
<dbReference type="Pfam" id="PF12796">
    <property type="entry name" value="Ank_2"/>
    <property type="match status" value="1"/>
</dbReference>
<evidence type="ECO:0000313" key="6">
    <source>
        <dbReference type="EMBL" id="KAK4240550.1"/>
    </source>
</evidence>
<evidence type="ECO:0000256" key="2">
    <source>
        <dbReference type="ARBA" id="ARBA00023043"/>
    </source>
</evidence>
<accession>A0AAN7CEY9</accession>
<dbReference type="PROSITE" id="PS50088">
    <property type="entry name" value="ANK_REPEAT"/>
    <property type="match status" value="3"/>
</dbReference>
<feature type="repeat" description="ANK" evidence="3">
    <location>
        <begin position="237"/>
        <end position="265"/>
    </location>
</feature>
<proteinExistence type="predicted"/>
<feature type="region of interest" description="Disordered" evidence="4">
    <location>
        <begin position="137"/>
        <end position="228"/>
    </location>
</feature>
<feature type="compositionally biased region" description="Polar residues" evidence="4">
    <location>
        <begin position="141"/>
        <end position="159"/>
    </location>
</feature>
<feature type="repeat" description="ANK" evidence="3">
    <location>
        <begin position="337"/>
        <end position="369"/>
    </location>
</feature>
<dbReference type="InterPro" id="IPR004827">
    <property type="entry name" value="bZIP"/>
</dbReference>
<keyword evidence="7" id="KW-1185">Reference proteome</keyword>
<gene>
    <name evidence="6" type="ORF">C8A03DRAFT_31369</name>
</gene>
<dbReference type="InterPro" id="IPR002110">
    <property type="entry name" value="Ankyrin_rpt"/>
</dbReference>
<feature type="domain" description="BZIP" evidence="5">
    <location>
        <begin position="11"/>
        <end position="26"/>
    </location>
</feature>
<reference evidence="6" key="1">
    <citation type="journal article" date="2023" name="Mol. Phylogenet. Evol.">
        <title>Genome-scale phylogeny and comparative genomics of the fungal order Sordariales.</title>
        <authorList>
            <person name="Hensen N."/>
            <person name="Bonometti L."/>
            <person name="Westerberg I."/>
            <person name="Brannstrom I.O."/>
            <person name="Guillou S."/>
            <person name="Cros-Aarteil S."/>
            <person name="Calhoun S."/>
            <person name="Haridas S."/>
            <person name="Kuo A."/>
            <person name="Mondo S."/>
            <person name="Pangilinan J."/>
            <person name="Riley R."/>
            <person name="LaButti K."/>
            <person name="Andreopoulos B."/>
            <person name="Lipzen A."/>
            <person name="Chen C."/>
            <person name="Yan M."/>
            <person name="Daum C."/>
            <person name="Ng V."/>
            <person name="Clum A."/>
            <person name="Steindorff A."/>
            <person name="Ohm R.A."/>
            <person name="Martin F."/>
            <person name="Silar P."/>
            <person name="Natvig D.O."/>
            <person name="Lalanne C."/>
            <person name="Gautier V."/>
            <person name="Ament-Velasquez S.L."/>
            <person name="Kruys A."/>
            <person name="Hutchinson M.I."/>
            <person name="Powell A.J."/>
            <person name="Barry K."/>
            <person name="Miller A.N."/>
            <person name="Grigoriev I.V."/>
            <person name="Debuchy R."/>
            <person name="Gladieux P."/>
            <person name="Hiltunen Thoren M."/>
            <person name="Johannesson H."/>
        </authorList>
    </citation>
    <scope>NUCLEOTIDE SEQUENCE</scope>
    <source>
        <strain evidence="6">CBS 532.94</strain>
    </source>
</reference>
<evidence type="ECO:0000259" key="5">
    <source>
        <dbReference type="PROSITE" id="PS00036"/>
    </source>
</evidence>
<dbReference type="Pfam" id="PF13637">
    <property type="entry name" value="Ank_4"/>
    <property type="match status" value="1"/>
</dbReference>
<evidence type="ECO:0000256" key="4">
    <source>
        <dbReference type="SAM" id="MobiDB-lite"/>
    </source>
</evidence>
<feature type="compositionally biased region" description="Basic and acidic residues" evidence="4">
    <location>
        <begin position="165"/>
        <end position="177"/>
    </location>
</feature>
<feature type="compositionally biased region" description="Polar residues" evidence="4">
    <location>
        <begin position="50"/>
        <end position="60"/>
    </location>
</feature>
<dbReference type="InterPro" id="IPR036770">
    <property type="entry name" value="Ankyrin_rpt-contain_sf"/>
</dbReference>
<comment type="caution">
    <text evidence="6">The sequence shown here is derived from an EMBL/GenBank/DDBJ whole genome shotgun (WGS) entry which is preliminary data.</text>
</comment>
<feature type="region of interest" description="Disordered" evidence="4">
    <location>
        <begin position="1"/>
        <end position="68"/>
    </location>
</feature>
<evidence type="ECO:0000313" key="7">
    <source>
        <dbReference type="Proteomes" id="UP001303760"/>
    </source>
</evidence>
<protein>
    <submittedName>
        <fullName evidence="6">Ankyrin repeat-containing domain protein</fullName>
    </submittedName>
</protein>
<dbReference type="CDD" id="cd14688">
    <property type="entry name" value="bZIP_YAP"/>
    <property type="match status" value="1"/>
</dbReference>
<feature type="compositionally biased region" description="Basic residues" evidence="4">
    <location>
        <begin position="19"/>
        <end position="33"/>
    </location>
</feature>
<name>A0AAN7CEY9_9PEZI</name>
<evidence type="ECO:0000256" key="3">
    <source>
        <dbReference type="PROSITE-ProRule" id="PRU00023"/>
    </source>
</evidence>
<organism evidence="6 7">
    <name type="scientific">Achaetomium macrosporum</name>
    <dbReference type="NCBI Taxonomy" id="79813"/>
    <lineage>
        <taxon>Eukaryota</taxon>
        <taxon>Fungi</taxon>
        <taxon>Dikarya</taxon>
        <taxon>Ascomycota</taxon>
        <taxon>Pezizomycotina</taxon>
        <taxon>Sordariomycetes</taxon>
        <taxon>Sordariomycetidae</taxon>
        <taxon>Sordariales</taxon>
        <taxon>Chaetomiaceae</taxon>
        <taxon>Achaetomium</taxon>
    </lineage>
</organism>
<reference evidence="6" key="2">
    <citation type="submission" date="2023-05" db="EMBL/GenBank/DDBJ databases">
        <authorList>
            <consortium name="Lawrence Berkeley National Laboratory"/>
            <person name="Steindorff A."/>
            <person name="Hensen N."/>
            <person name="Bonometti L."/>
            <person name="Westerberg I."/>
            <person name="Brannstrom I.O."/>
            <person name="Guillou S."/>
            <person name="Cros-Aarteil S."/>
            <person name="Calhoun S."/>
            <person name="Haridas S."/>
            <person name="Kuo A."/>
            <person name="Mondo S."/>
            <person name="Pangilinan J."/>
            <person name="Riley R."/>
            <person name="Labutti K."/>
            <person name="Andreopoulos B."/>
            <person name="Lipzen A."/>
            <person name="Chen C."/>
            <person name="Yanf M."/>
            <person name="Daum C."/>
            <person name="Ng V."/>
            <person name="Clum A."/>
            <person name="Ohm R."/>
            <person name="Martin F."/>
            <person name="Silar P."/>
            <person name="Natvig D."/>
            <person name="Lalanne C."/>
            <person name="Gautier V."/>
            <person name="Ament-Velasquez S.L."/>
            <person name="Kruys A."/>
            <person name="Hutchinson M.I."/>
            <person name="Powell A.J."/>
            <person name="Barry K."/>
            <person name="Miller A.N."/>
            <person name="Grigoriev I.V."/>
            <person name="Debuchy R."/>
            <person name="Gladieux P."/>
            <person name="Thoren M.H."/>
            <person name="Johannesson H."/>
        </authorList>
    </citation>
    <scope>NUCLEOTIDE SEQUENCE</scope>
    <source>
        <strain evidence="6">CBS 532.94</strain>
    </source>
</reference>
<feature type="compositionally biased region" description="Basic and acidic residues" evidence="4">
    <location>
        <begin position="215"/>
        <end position="228"/>
    </location>
</feature>
<dbReference type="SMART" id="SM00248">
    <property type="entry name" value="ANK"/>
    <property type="match status" value="4"/>
</dbReference>
<evidence type="ECO:0000256" key="1">
    <source>
        <dbReference type="ARBA" id="ARBA00022737"/>
    </source>
</evidence>
<dbReference type="SUPFAM" id="SSF48403">
    <property type="entry name" value="Ankyrin repeat"/>
    <property type="match status" value="1"/>
</dbReference>
<dbReference type="AlphaFoldDB" id="A0AAN7CEY9"/>
<dbReference type="Gene3D" id="1.25.40.20">
    <property type="entry name" value="Ankyrin repeat-containing domain"/>
    <property type="match status" value="1"/>
</dbReference>